<dbReference type="GO" id="GO:0005976">
    <property type="term" value="P:polysaccharide metabolic process"/>
    <property type="evidence" value="ECO:0007669"/>
    <property type="project" value="InterPro"/>
</dbReference>
<dbReference type="OrthoDB" id="9806359at2"/>
<evidence type="ECO:0000313" key="2">
    <source>
        <dbReference type="EMBL" id="SDN73615.1"/>
    </source>
</evidence>
<keyword evidence="3" id="KW-1185">Reference proteome</keyword>
<dbReference type="AlphaFoldDB" id="A0A1H0DU07"/>
<organism evidence="2 3">
    <name type="scientific">Desulfonauticus submarinus</name>
    <dbReference type="NCBI Taxonomy" id="206665"/>
    <lineage>
        <taxon>Bacteria</taxon>
        <taxon>Pseudomonadati</taxon>
        <taxon>Thermodesulfobacteriota</taxon>
        <taxon>Desulfovibrionia</taxon>
        <taxon>Desulfovibrionales</taxon>
        <taxon>Desulfonauticaceae</taxon>
        <taxon>Desulfonauticus</taxon>
    </lineage>
</organism>
<dbReference type="InterPro" id="IPR001538">
    <property type="entry name" value="Man6P_isomerase-2_C"/>
</dbReference>
<dbReference type="InterPro" id="IPR014710">
    <property type="entry name" value="RmlC-like_jellyroll"/>
</dbReference>
<dbReference type="GO" id="GO:0009298">
    <property type="term" value="P:GDP-mannose biosynthetic process"/>
    <property type="evidence" value="ECO:0007669"/>
    <property type="project" value="TreeGrafter"/>
</dbReference>
<dbReference type="GO" id="GO:0016853">
    <property type="term" value="F:isomerase activity"/>
    <property type="evidence" value="ECO:0007669"/>
    <property type="project" value="UniProtKB-KW"/>
</dbReference>
<keyword evidence="2" id="KW-0413">Isomerase</keyword>
<dbReference type="RefSeq" id="WP_092065210.1">
    <property type="nucleotide sequence ID" value="NZ_FNIN01000006.1"/>
</dbReference>
<dbReference type="SUPFAM" id="SSF51182">
    <property type="entry name" value="RmlC-like cupins"/>
    <property type="match status" value="1"/>
</dbReference>
<dbReference type="InterPro" id="IPR051161">
    <property type="entry name" value="Mannose-6P_isomerase_type2"/>
</dbReference>
<name>A0A1H0DU07_9BACT</name>
<dbReference type="PANTHER" id="PTHR46390">
    <property type="entry name" value="MANNOSE-1-PHOSPHATE GUANYLYLTRANSFERASE"/>
    <property type="match status" value="1"/>
</dbReference>
<evidence type="ECO:0000313" key="3">
    <source>
        <dbReference type="Proteomes" id="UP000199602"/>
    </source>
</evidence>
<dbReference type="Pfam" id="PF01050">
    <property type="entry name" value="MannoseP_isomer"/>
    <property type="match status" value="1"/>
</dbReference>
<evidence type="ECO:0000259" key="1">
    <source>
        <dbReference type="Pfam" id="PF01050"/>
    </source>
</evidence>
<dbReference type="EMBL" id="FNIN01000006">
    <property type="protein sequence ID" value="SDN73615.1"/>
    <property type="molecule type" value="Genomic_DNA"/>
</dbReference>
<accession>A0A1H0DU07</accession>
<proteinExistence type="predicted"/>
<protein>
    <submittedName>
        <fullName evidence="2">Mannose-6-phosphate isomerase, cupin superfamily</fullName>
    </submittedName>
</protein>
<dbReference type="Proteomes" id="UP000199602">
    <property type="component" value="Unassembled WGS sequence"/>
</dbReference>
<dbReference type="STRING" id="206665.SAMN04488516_1066"/>
<dbReference type="GO" id="GO:0004475">
    <property type="term" value="F:mannose-1-phosphate guanylyltransferase (GTP) activity"/>
    <property type="evidence" value="ECO:0007669"/>
    <property type="project" value="TreeGrafter"/>
</dbReference>
<feature type="domain" description="Mannose-6-phosphate isomerase type II C-terminal" evidence="1">
    <location>
        <begin position="13"/>
        <end position="119"/>
    </location>
</feature>
<dbReference type="CDD" id="cd02213">
    <property type="entry name" value="cupin_PMI_typeII_C"/>
    <property type="match status" value="1"/>
</dbReference>
<dbReference type="InterPro" id="IPR011051">
    <property type="entry name" value="RmlC_Cupin_sf"/>
</dbReference>
<sequence>MTAKIEKKVFEQLTEYRPWGSFTILADEDDHKVKRIEVNPGQRLSLQRHKYRQEHWIIISGEALVTLDNQKITLKKGESVDIARGQVHRVENKGKKPVVFIEVQLGDYFGEDDIERLEDDYGRIEEK</sequence>
<dbReference type="Gene3D" id="2.60.120.10">
    <property type="entry name" value="Jelly Rolls"/>
    <property type="match status" value="1"/>
</dbReference>
<reference evidence="2 3" key="1">
    <citation type="submission" date="2016-10" db="EMBL/GenBank/DDBJ databases">
        <authorList>
            <person name="de Groot N.N."/>
        </authorList>
    </citation>
    <scope>NUCLEOTIDE SEQUENCE [LARGE SCALE GENOMIC DNA]</scope>
    <source>
        <strain evidence="2 3">DSM 15269</strain>
    </source>
</reference>
<gene>
    <name evidence="2" type="ORF">SAMN04488516_1066</name>
</gene>
<dbReference type="PANTHER" id="PTHR46390:SF1">
    <property type="entry name" value="MANNOSE-1-PHOSPHATE GUANYLYLTRANSFERASE"/>
    <property type="match status" value="1"/>
</dbReference>